<evidence type="ECO:0000313" key="3">
    <source>
        <dbReference type="EMBL" id="CUU87970.1"/>
    </source>
</evidence>
<reference evidence="3 4" key="1">
    <citation type="submission" date="2015-11" db="EMBL/GenBank/DDBJ databases">
        <authorList>
            <consortium name="Pathogen Informatics"/>
        </authorList>
    </citation>
    <scope>NUCLEOTIDE SEQUENCE [LARGE SCALE GENOMIC DNA]</scope>
    <source>
        <strain evidence="3 4">006A-0059</strain>
    </source>
</reference>
<keyword evidence="2" id="KW-1133">Transmembrane helix</keyword>
<keyword evidence="4" id="KW-1185">Reference proteome</keyword>
<name>A0A0S4SNH9_CAMHY</name>
<proteinExistence type="predicted"/>
<protein>
    <submittedName>
        <fullName evidence="3">Uncharacterized protein</fullName>
    </submittedName>
</protein>
<dbReference type="AlphaFoldDB" id="A0A0S4SNH9"/>
<keyword evidence="2" id="KW-0472">Membrane</keyword>
<evidence type="ECO:0000313" key="4">
    <source>
        <dbReference type="Proteomes" id="UP000052237"/>
    </source>
</evidence>
<dbReference type="EMBL" id="FAVB01000005">
    <property type="protein sequence ID" value="CUU87970.1"/>
    <property type="molecule type" value="Genomic_DNA"/>
</dbReference>
<feature type="transmembrane region" description="Helical" evidence="2">
    <location>
        <begin position="12"/>
        <end position="32"/>
    </location>
</feature>
<keyword evidence="2" id="KW-0812">Transmembrane</keyword>
<dbReference type="RefSeq" id="WP_059435378.1">
    <property type="nucleotide sequence ID" value="NZ_FAVB01000005.1"/>
</dbReference>
<sequence>MGFLSKNLTYILTGSLTFGLVWLGLFCFNQSLQISKLKNQNKELSEQKVQLENDKATLKANLTSCDATLASQNEAIKAASVKIDNTPSKEVEQIKKIYVKDKGCEAELKAYKELFK</sequence>
<keyword evidence="1" id="KW-0175">Coiled coil</keyword>
<evidence type="ECO:0000256" key="1">
    <source>
        <dbReference type="SAM" id="Coils"/>
    </source>
</evidence>
<organism evidence="3 4">
    <name type="scientific">Campylobacter hyointestinalis subsp. hyointestinalis</name>
    <dbReference type="NCBI Taxonomy" id="91352"/>
    <lineage>
        <taxon>Bacteria</taxon>
        <taxon>Pseudomonadati</taxon>
        <taxon>Campylobacterota</taxon>
        <taxon>Epsilonproteobacteria</taxon>
        <taxon>Campylobacterales</taxon>
        <taxon>Campylobacteraceae</taxon>
        <taxon>Campylobacter</taxon>
    </lineage>
</organism>
<dbReference type="Proteomes" id="UP000052237">
    <property type="component" value="Unassembled WGS sequence"/>
</dbReference>
<accession>A0A0S4SNH9</accession>
<comment type="caution">
    <text evidence="3">The sequence shown here is derived from an EMBL/GenBank/DDBJ whole genome shotgun (WGS) entry which is preliminary data.</text>
</comment>
<feature type="coiled-coil region" evidence="1">
    <location>
        <begin position="27"/>
        <end position="61"/>
    </location>
</feature>
<gene>
    <name evidence="3" type="ORF">ERS686654_01831</name>
</gene>
<evidence type="ECO:0000256" key="2">
    <source>
        <dbReference type="SAM" id="Phobius"/>
    </source>
</evidence>